<organism evidence="2 3">
    <name type="scientific">Modicella reniformis</name>
    <dbReference type="NCBI Taxonomy" id="1440133"/>
    <lineage>
        <taxon>Eukaryota</taxon>
        <taxon>Fungi</taxon>
        <taxon>Fungi incertae sedis</taxon>
        <taxon>Mucoromycota</taxon>
        <taxon>Mortierellomycotina</taxon>
        <taxon>Mortierellomycetes</taxon>
        <taxon>Mortierellales</taxon>
        <taxon>Mortierellaceae</taxon>
        <taxon>Modicella</taxon>
    </lineage>
</organism>
<dbReference type="EMBL" id="JAAAHW010006481">
    <property type="protein sequence ID" value="KAF9960023.1"/>
    <property type="molecule type" value="Genomic_DNA"/>
</dbReference>
<evidence type="ECO:0000256" key="1">
    <source>
        <dbReference type="SAM" id="MobiDB-lite"/>
    </source>
</evidence>
<reference evidence="2" key="1">
    <citation type="journal article" date="2020" name="Fungal Divers.">
        <title>Resolving the Mortierellaceae phylogeny through synthesis of multi-gene phylogenetics and phylogenomics.</title>
        <authorList>
            <person name="Vandepol N."/>
            <person name="Liber J."/>
            <person name="Desiro A."/>
            <person name="Na H."/>
            <person name="Kennedy M."/>
            <person name="Barry K."/>
            <person name="Grigoriev I.V."/>
            <person name="Miller A.N."/>
            <person name="O'Donnell K."/>
            <person name="Stajich J.E."/>
            <person name="Bonito G."/>
        </authorList>
    </citation>
    <scope>NUCLEOTIDE SEQUENCE</scope>
    <source>
        <strain evidence="2">MES-2147</strain>
    </source>
</reference>
<keyword evidence="3" id="KW-1185">Reference proteome</keyword>
<sequence length="64" mass="7014">MLFNTIPNDTLGFGRIDVSGGNGQQRDHHQLHLGTWNKDDDGDDRGMSGESEQDEGIDQRSVSG</sequence>
<dbReference type="AlphaFoldDB" id="A0A9P6M1I2"/>
<evidence type="ECO:0000313" key="3">
    <source>
        <dbReference type="Proteomes" id="UP000749646"/>
    </source>
</evidence>
<protein>
    <submittedName>
        <fullName evidence="2">Uncharacterized protein</fullName>
    </submittedName>
</protein>
<proteinExistence type="predicted"/>
<name>A0A9P6M1I2_9FUNG</name>
<dbReference type="Proteomes" id="UP000749646">
    <property type="component" value="Unassembled WGS sequence"/>
</dbReference>
<feature type="region of interest" description="Disordered" evidence="1">
    <location>
        <begin position="1"/>
        <end position="64"/>
    </location>
</feature>
<gene>
    <name evidence="2" type="ORF">BGZ65_012851</name>
</gene>
<feature type="non-terminal residue" evidence="2">
    <location>
        <position position="64"/>
    </location>
</feature>
<accession>A0A9P6M1I2</accession>
<comment type="caution">
    <text evidence="2">The sequence shown here is derived from an EMBL/GenBank/DDBJ whole genome shotgun (WGS) entry which is preliminary data.</text>
</comment>
<evidence type="ECO:0000313" key="2">
    <source>
        <dbReference type="EMBL" id="KAF9960023.1"/>
    </source>
</evidence>